<feature type="domain" description="HTH cro/C1-type" evidence="2">
    <location>
        <begin position="40"/>
        <end position="84"/>
    </location>
</feature>
<dbReference type="InterPro" id="IPR001387">
    <property type="entry name" value="Cro/C1-type_HTH"/>
</dbReference>
<protein>
    <recommendedName>
        <fullName evidence="2">HTH cro/C1-type domain-containing protein</fullName>
    </recommendedName>
</protein>
<evidence type="ECO:0000259" key="2">
    <source>
        <dbReference type="Pfam" id="PF13443"/>
    </source>
</evidence>
<evidence type="ECO:0000256" key="1">
    <source>
        <dbReference type="SAM" id="MobiDB-lite"/>
    </source>
</evidence>
<dbReference type="EMBL" id="LAZR01034489">
    <property type="protein sequence ID" value="KKL45159.1"/>
    <property type="molecule type" value="Genomic_DNA"/>
</dbReference>
<comment type="caution">
    <text evidence="3">The sequence shown here is derived from an EMBL/GenBank/DDBJ whole genome shotgun (WGS) entry which is preliminary data.</text>
</comment>
<organism evidence="3">
    <name type="scientific">marine sediment metagenome</name>
    <dbReference type="NCBI Taxonomy" id="412755"/>
    <lineage>
        <taxon>unclassified sequences</taxon>
        <taxon>metagenomes</taxon>
        <taxon>ecological metagenomes</taxon>
    </lineage>
</organism>
<dbReference type="Pfam" id="PF13443">
    <property type="entry name" value="HTH_26"/>
    <property type="match status" value="1"/>
</dbReference>
<feature type="compositionally biased region" description="Basic and acidic residues" evidence="1">
    <location>
        <begin position="111"/>
        <end position="141"/>
    </location>
</feature>
<feature type="region of interest" description="Disordered" evidence="1">
    <location>
        <begin position="1"/>
        <end position="26"/>
    </location>
</feature>
<gene>
    <name evidence="3" type="ORF">LCGC14_2358460</name>
</gene>
<accession>A0A0F9C7H9</accession>
<feature type="compositionally biased region" description="Polar residues" evidence="1">
    <location>
        <begin position="1"/>
        <end position="15"/>
    </location>
</feature>
<reference evidence="3" key="1">
    <citation type="journal article" date="2015" name="Nature">
        <title>Complex archaea that bridge the gap between prokaryotes and eukaryotes.</title>
        <authorList>
            <person name="Spang A."/>
            <person name="Saw J.H."/>
            <person name="Jorgensen S.L."/>
            <person name="Zaremba-Niedzwiedzka K."/>
            <person name="Martijn J."/>
            <person name="Lind A.E."/>
            <person name="van Eijk R."/>
            <person name="Schleper C."/>
            <person name="Guy L."/>
            <person name="Ettema T.J."/>
        </authorList>
    </citation>
    <scope>NUCLEOTIDE SEQUENCE</scope>
</reference>
<name>A0A0F9C7H9_9ZZZZ</name>
<proteinExistence type="predicted"/>
<dbReference type="AlphaFoldDB" id="A0A0F9C7H9"/>
<sequence>MSSAGSKNLRTNLGQGLTKRRGRPRIPSVVTATRDLANLLETFMAREDMTIADLARASGLSYKEAHRIVNRRVTKITDSTIDRFVEIGVADRATIVLAAYNPTPNGPTAKEPPRSADDNKEGTKSRPRSGRRESGKRIATT</sequence>
<feature type="region of interest" description="Disordered" evidence="1">
    <location>
        <begin position="100"/>
        <end position="141"/>
    </location>
</feature>
<evidence type="ECO:0000313" key="3">
    <source>
        <dbReference type="EMBL" id="KKL45159.1"/>
    </source>
</evidence>